<proteinExistence type="inferred from homology"/>
<dbReference type="Proteomes" id="UP000535415">
    <property type="component" value="Unassembled WGS sequence"/>
</dbReference>
<sequence>MRRKLPPLNAFVAFEAAARHRNFTRAAQELSVAQPAVTRHVARLEDWIGSPLFRRNGSVIQLTREGTLLSDLATPLLDRLELGIRDVTRIGKNELIVGASFDVAHLWLMPKISALRRASEAAVNFMTADDYRAFDDPSVDFSIRYGKGSFGTNCADLLFSEHCQIIASPGFLDRHPEFDPDAPLTTLDPHLIFDHGDPHDVGWITWPVWCGLTGQSLPDPGEFSTIRSYPTMLDLVSAGEGIGIGTKGLEGDLVASGSIVRVGAPIAREGFGYYIVYRRELLEKPSFARLREHLLDQV</sequence>
<accession>A0A7W9F109</accession>
<dbReference type="Gene3D" id="1.10.10.10">
    <property type="entry name" value="Winged helix-like DNA-binding domain superfamily/Winged helix DNA-binding domain"/>
    <property type="match status" value="1"/>
</dbReference>
<dbReference type="RefSeq" id="WP_183530937.1">
    <property type="nucleotide sequence ID" value="NZ_JACIJM010000015.1"/>
</dbReference>
<dbReference type="PANTHER" id="PTHR30537:SF5">
    <property type="entry name" value="HTH-TYPE TRANSCRIPTIONAL ACTIVATOR TTDR-RELATED"/>
    <property type="match status" value="1"/>
</dbReference>
<dbReference type="InterPro" id="IPR036390">
    <property type="entry name" value="WH_DNA-bd_sf"/>
</dbReference>
<dbReference type="EMBL" id="JACIJM010000015">
    <property type="protein sequence ID" value="MBB5723820.1"/>
    <property type="molecule type" value="Genomic_DNA"/>
</dbReference>
<evidence type="ECO:0000259" key="5">
    <source>
        <dbReference type="PROSITE" id="PS50931"/>
    </source>
</evidence>
<dbReference type="PANTHER" id="PTHR30537">
    <property type="entry name" value="HTH-TYPE TRANSCRIPTIONAL REGULATOR"/>
    <property type="match status" value="1"/>
</dbReference>
<dbReference type="SUPFAM" id="SSF53850">
    <property type="entry name" value="Periplasmic binding protein-like II"/>
    <property type="match status" value="1"/>
</dbReference>
<evidence type="ECO:0000313" key="6">
    <source>
        <dbReference type="EMBL" id="MBB5723820.1"/>
    </source>
</evidence>
<dbReference type="Pfam" id="PF03466">
    <property type="entry name" value="LysR_substrate"/>
    <property type="match status" value="1"/>
</dbReference>
<dbReference type="Pfam" id="PF00126">
    <property type="entry name" value="HTH_1"/>
    <property type="match status" value="1"/>
</dbReference>
<dbReference type="InterPro" id="IPR000847">
    <property type="entry name" value="LysR_HTH_N"/>
</dbReference>
<dbReference type="GO" id="GO:0003677">
    <property type="term" value="F:DNA binding"/>
    <property type="evidence" value="ECO:0007669"/>
    <property type="project" value="UniProtKB-KW"/>
</dbReference>
<evidence type="ECO:0000256" key="2">
    <source>
        <dbReference type="ARBA" id="ARBA00023015"/>
    </source>
</evidence>
<dbReference type="GO" id="GO:0003700">
    <property type="term" value="F:DNA-binding transcription factor activity"/>
    <property type="evidence" value="ECO:0007669"/>
    <property type="project" value="InterPro"/>
</dbReference>
<keyword evidence="4" id="KW-0804">Transcription</keyword>
<dbReference type="InterPro" id="IPR036388">
    <property type="entry name" value="WH-like_DNA-bd_sf"/>
</dbReference>
<evidence type="ECO:0000256" key="4">
    <source>
        <dbReference type="ARBA" id="ARBA00023163"/>
    </source>
</evidence>
<evidence type="ECO:0000256" key="3">
    <source>
        <dbReference type="ARBA" id="ARBA00023125"/>
    </source>
</evidence>
<dbReference type="SUPFAM" id="SSF46785">
    <property type="entry name" value="Winged helix' DNA-binding domain"/>
    <property type="match status" value="1"/>
</dbReference>
<comment type="caution">
    <text evidence="6">The sequence shown here is derived from an EMBL/GenBank/DDBJ whole genome shotgun (WGS) entry which is preliminary data.</text>
</comment>
<comment type="similarity">
    <text evidence="1">Belongs to the LysR transcriptional regulatory family.</text>
</comment>
<dbReference type="InterPro" id="IPR005119">
    <property type="entry name" value="LysR_subst-bd"/>
</dbReference>
<dbReference type="Gene3D" id="3.40.190.10">
    <property type="entry name" value="Periplasmic binding protein-like II"/>
    <property type="match status" value="2"/>
</dbReference>
<evidence type="ECO:0000256" key="1">
    <source>
        <dbReference type="ARBA" id="ARBA00009437"/>
    </source>
</evidence>
<keyword evidence="2" id="KW-0805">Transcription regulation</keyword>
<gene>
    <name evidence="6" type="ORF">FHS72_003465</name>
</gene>
<dbReference type="InterPro" id="IPR058163">
    <property type="entry name" value="LysR-type_TF_proteobact-type"/>
</dbReference>
<dbReference type="PRINTS" id="PR00039">
    <property type="entry name" value="HTHLYSR"/>
</dbReference>
<name>A0A7W9F109_9RHOB</name>
<reference evidence="6 7" key="1">
    <citation type="submission" date="2020-08" db="EMBL/GenBank/DDBJ databases">
        <title>Genomic Encyclopedia of Type Strains, Phase IV (KMG-IV): sequencing the most valuable type-strain genomes for metagenomic binning, comparative biology and taxonomic classification.</title>
        <authorList>
            <person name="Goeker M."/>
        </authorList>
    </citation>
    <scope>NUCLEOTIDE SEQUENCE [LARGE SCALE GENOMIC DNA]</scope>
    <source>
        <strain evidence="6 7">DSM 101064</strain>
    </source>
</reference>
<dbReference type="AlphaFoldDB" id="A0A7W9F109"/>
<evidence type="ECO:0000313" key="7">
    <source>
        <dbReference type="Proteomes" id="UP000535415"/>
    </source>
</evidence>
<dbReference type="PROSITE" id="PS50931">
    <property type="entry name" value="HTH_LYSR"/>
    <property type="match status" value="1"/>
</dbReference>
<keyword evidence="3" id="KW-0238">DNA-binding</keyword>
<organism evidence="6 7">
    <name type="scientific">Yoonia ponticola</name>
    <dbReference type="NCBI Taxonomy" id="1524255"/>
    <lineage>
        <taxon>Bacteria</taxon>
        <taxon>Pseudomonadati</taxon>
        <taxon>Pseudomonadota</taxon>
        <taxon>Alphaproteobacteria</taxon>
        <taxon>Rhodobacterales</taxon>
        <taxon>Paracoccaceae</taxon>
        <taxon>Yoonia</taxon>
    </lineage>
</organism>
<protein>
    <submittedName>
        <fullName evidence="6">LysR family glycine cleavage system transcriptional activator</fullName>
    </submittedName>
</protein>
<keyword evidence="7" id="KW-1185">Reference proteome</keyword>
<feature type="domain" description="HTH lysR-type" evidence="5">
    <location>
        <begin position="6"/>
        <end position="63"/>
    </location>
</feature>